<keyword evidence="1" id="KW-0732">Signal</keyword>
<feature type="domain" description="SLH" evidence="2">
    <location>
        <begin position="23"/>
        <end position="86"/>
    </location>
</feature>
<dbReference type="Gene3D" id="3.40.33.10">
    <property type="entry name" value="CAP"/>
    <property type="match status" value="1"/>
</dbReference>
<name>A0ABW1L427_9BACL</name>
<dbReference type="RefSeq" id="WP_377731856.1">
    <property type="nucleotide sequence ID" value="NZ_JBHSRI010000002.1"/>
</dbReference>
<sequence length="357" mass="40714">MRKWNMKMAISALALSLVLPLSAQAAGSFSDVGPRFEKQINYLAERNLVKGYSNGTFRVNAPITRAEAVTIIVRELPVSYEGAPDPGFTDYKMGDGFYTSVAQAVEYGFIQGKIAKDGSRYFDPNGFLTRSEMAIILTKAYDIPLDRFDVRYKDVPPTIPSNKAISALSHGGISYGYEDWTYKPYASITRQEFAAFFARTLNKEFNRMSLEFVQYDDVTFQRVKTVWLDEDELNKKAEELVILINEARVKKGLYALKLNDRLSEMASIKTRIFAKYPSEYSDKFYPYEDFYEHLYGEQVTGEMQERFTSGSVEYAFSRVSDEAINEVSMYTPEQKEIGIGMAQLINGSYQWLVIVKN</sequence>
<comment type="caution">
    <text evidence="3">The sequence shown here is derived from an EMBL/GenBank/DDBJ whole genome shotgun (WGS) entry which is preliminary data.</text>
</comment>
<evidence type="ECO:0000313" key="4">
    <source>
        <dbReference type="Proteomes" id="UP001596170"/>
    </source>
</evidence>
<gene>
    <name evidence="3" type="ORF">ACFPYN_00220</name>
</gene>
<dbReference type="InterPro" id="IPR051465">
    <property type="entry name" value="Cell_Envelope_Struct_Comp"/>
</dbReference>
<dbReference type="Proteomes" id="UP001596170">
    <property type="component" value="Unassembled WGS sequence"/>
</dbReference>
<proteinExistence type="predicted"/>
<evidence type="ECO:0000259" key="2">
    <source>
        <dbReference type="PROSITE" id="PS51272"/>
    </source>
</evidence>
<feature type="domain" description="SLH" evidence="2">
    <location>
        <begin position="148"/>
        <end position="211"/>
    </location>
</feature>
<dbReference type="InterPro" id="IPR035940">
    <property type="entry name" value="CAP_sf"/>
</dbReference>
<dbReference type="InterPro" id="IPR001119">
    <property type="entry name" value="SLH_dom"/>
</dbReference>
<protein>
    <submittedName>
        <fullName evidence="3">S-layer homology domain-containing protein</fullName>
    </submittedName>
</protein>
<feature type="signal peptide" evidence="1">
    <location>
        <begin position="1"/>
        <end position="25"/>
    </location>
</feature>
<feature type="domain" description="SLH" evidence="2">
    <location>
        <begin position="88"/>
        <end position="147"/>
    </location>
</feature>
<dbReference type="PROSITE" id="PS51272">
    <property type="entry name" value="SLH"/>
    <property type="match status" value="3"/>
</dbReference>
<reference evidence="4" key="1">
    <citation type="journal article" date="2019" name="Int. J. Syst. Evol. Microbiol.">
        <title>The Global Catalogue of Microorganisms (GCM) 10K type strain sequencing project: providing services to taxonomists for standard genome sequencing and annotation.</title>
        <authorList>
            <consortium name="The Broad Institute Genomics Platform"/>
            <consortium name="The Broad Institute Genome Sequencing Center for Infectious Disease"/>
            <person name="Wu L."/>
            <person name="Ma J."/>
        </authorList>
    </citation>
    <scope>NUCLEOTIDE SEQUENCE [LARGE SCALE GENOMIC DNA]</scope>
    <source>
        <strain evidence="4">CCUG 54527</strain>
    </source>
</reference>
<dbReference type="Pfam" id="PF00395">
    <property type="entry name" value="SLH"/>
    <property type="match status" value="3"/>
</dbReference>
<accession>A0ABW1L427</accession>
<evidence type="ECO:0000313" key="3">
    <source>
        <dbReference type="EMBL" id="MFC6037863.1"/>
    </source>
</evidence>
<evidence type="ECO:0000256" key="1">
    <source>
        <dbReference type="SAM" id="SignalP"/>
    </source>
</evidence>
<organism evidence="3 4">
    <name type="scientific">Paenisporosarcina macmurdoensis</name>
    <dbReference type="NCBI Taxonomy" id="212659"/>
    <lineage>
        <taxon>Bacteria</taxon>
        <taxon>Bacillati</taxon>
        <taxon>Bacillota</taxon>
        <taxon>Bacilli</taxon>
        <taxon>Bacillales</taxon>
        <taxon>Caryophanaceae</taxon>
        <taxon>Paenisporosarcina</taxon>
    </lineage>
</organism>
<keyword evidence="4" id="KW-1185">Reference proteome</keyword>
<dbReference type="PANTHER" id="PTHR43308">
    <property type="entry name" value="OUTER MEMBRANE PROTEIN ALPHA-RELATED"/>
    <property type="match status" value="1"/>
</dbReference>
<dbReference type="EMBL" id="JBHSRI010000002">
    <property type="protein sequence ID" value="MFC6037863.1"/>
    <property type="molecule type" value="Genomic_DNA"/>
</dbReference>
<feature type="chain" id="PRO_5047501110" evidence="1">
    <location>
        <begin position="26"/>
        <end position="357"/>
    </location>
</feature>
<dbReference type="PANTHER" id="PTHR43308:SF5">
    <property type="entry name" value="S-LAYER PROTEIN _ PEPTIDOGLYCAN ENDO-BETA-N-ACETYLGLUCOSAMINIDASE"/>
    <property type="match status" value="1"/>
</dbReference>